<dbReference type="Gene3D" id="3.40.50.300">
    <property type="entry name" value="P-loop containing nucleotide triphosphate hydrolases"/>
    <property type="match status" value="2"/>
</dbReference>
<dbReference type="GO" id="GO:0006281">
    <property type="term" value="P:DNA repair"/>
    <property type="evidence" value="ECO:0007669"/>
    <property type="project" value="TreeGrafter"/>
</dbReference>
<accession>A0A0B2X3N7</accession>
<evidence type="ECO:0000256" key="3">
    <source>
        <dbReference type="ARBA" id="ARBA00022840"/>
    </source>
</evidence>
<evidence type="ECO:0000313" key="8">
    <source>
        <dbReference type="Proteomes" id="UP000030816"/>
    </source>
</evidence>
<dbReference type="PANTHER" id="PTHR45626">
    <property type="entry name" value="TRANSCRIPTION TERMINATION FACTOR 2-RELATED"/>
    <property type="match status" value="1"/>
</dbReference>
<feature type="domain" description="Helicase ATP-binding" evidence="5">
    <location>
        <begin position="386"/>
        <end position="500"/>
    </location>
</feature>
<keyword evidence="1" id="KW-0547">Nucleotide-binding</keyword>
<evidence type="ECO:0000256" key="4">
    <source>
        <dbReference type="SAM" id="MobiDB-lite"/>
    </source>
</evidence>
<reference evidence="7 8" key="1">
    <citation type="journal article" date="2014" name="Proc. Natl. Acad. Sci. U.S.A.">
        <title>Trajectory and genomic determinants of fungal-pathogen speciation and host adaptation.</title>
        <authorList>
            <person name="Hu X."/>
            <person name="Xiao G."/>
            <person name="Zheng P."/>
            <person name="Shang Y."/>
            <person name="Su Y."/>
            <person name="Zhang X."/>
            <person name="Liu X."/>
            <person name="Zhan S."/>
            <person name="St Leger R.J."/>
            <person name="Wang C."/>
        </authorList>
    </citation>
    <scope>NUCLEOTIDE SEQUENCE [LARGE SCALE GENOMIC DNA]</scope>
    <source>
        <strain evidence="7 8">ARSEF 1941</strain>
    </source>
</reference>
<dbReference type="GO" id="GO:0005634">
    <property type="term" value="C:nucleus"/>
    <property type="evidence" value="ECO:0007669"/>
    <property type="project" value="TreeGrafter"/>
</dbReference>
<keyword evidence="3" id="KW-0067">ATP-binding</keyword>
<dbReference type="RefSeq" id="XP_040680991.1">
    <property type="nucleotide sequence ID" value="XM_040820648.1"/>
</dbReference>
<dbReference type="GO" id="GO:0005524">
    <property type="term" value="F:ATP binding"/>
    <property type="evidence" value="ECO:0007669"/>
    <property type="project" value="UniProtKB-KW"/>
</dbReference>
<dbReference type="AlphaFoldDB" id="A0A0B2X3N7"/>
<proteinExistence type="predicted"/>
<dbReference type="CDD" id="cd18793">
    <property type="entry name" value="SF2_C_SNF"/>
    <property type="match status" value="1"/>
</dbReference>
<dbReference type="OrthoDB" id="2801544at2759"/>
<dbReference type="GO" id="GO:0008094">
    <property type="term" value="F:ATP-dependent activity, acting on DNA"/>
    <property type="evidence" value="ECO:0007669"/>
    <property type="project" value="TreeGrafter"/>
</dbReference>
<dbReference type="EMBL" id="AZHE01000003">
    <property type="protein sequence ID" value="KHN99925.1"/>
    <property type="molecule type" value="Genomic_DNA"/>
</dbReference>
<dbReference type="InterPro" id="IPR050628">
    <property type="entry name" value="SNF2_RAD54_helicase_TF"/>
</dbReference>
<dbReference type="HOGENOM" id="CLU_003233_1_0_1"/>
<dbReference type="Proteomes" id="UP000030816">
    <property type="component" value="Unassembled WGS sequence"/>
</dbReference>
<dbReference type="GO" id="GO:0004386">
    <property type="term" value="F:helicase activity"/>
    <property type="evidence" value="ECO:0007669"/>
    <property type="project" value="UniProtKB-KW"/>
</dbReference>
<name>A0A0B2X3N7_METAS</name>
<comment type="caution">
    <text evidence="7">The sequence shown here is derived from an EMBL/GenBank/DDBJ whole genome shotgun (WGS) entry which is preliminary data.</text>
</comment>
<gene>
    <name evidence="7" type="ORF">MAM_01849</name>
</gene>
<dbReference type="SUPFAM" id="SSF52540">
    <property type="entry name" value="P-loop containing nucleoside triphosphate hydrolases"/>
    <property type="match status" value="2"/>
</dbReference>
<organism evidence="7 8">
    <name type="scientific">Metarhizium album (strain ARSEF 1941)</name>
    <dbReference type="NCBI Taxonomy" id="1081103"/>
    <lineage>
        <taxon>Eukaryota</taxon>
        <taxon>Fungi</taxon>
        <taxon>Dikarya</taxon>
        <taxon>Ascomycota</taxon>
        <taxon>Pezizomycotina</taxon>
        <taxon>Sordariomycetes</taxon>
        <taxon>Hypocreomycetidae</taxon>
        <taxon>Hypocreales</taxon>
        <taxon>Clavicipitaceae</taxon>
        <taxon>Metarhizium</taxon>
    </lineage>
</organism>
<evidence type="ECO:0000256" key="2">
    <source>
        <dbReference type="ARBA" id="ARBA00022801"/>
    </source>
</evidence>
<protein>
    <submittedName>
        <fullName evidence="7">SNF2 family helicase</fullName>
    </submittedName>
</protein>
<evidence type="ECO:0000256" key="1">
    <source>
        <dbReference type="ARBA" id="ARBA00022741"/>
    </source>
</evidence>
<dbReference type="InterPro" id="IPR027417">
    <property type="entry name" value="P-loop_NTPase"/>
</dbReference>
<feature type="region of interest" description="Disordered" evidence="4">
    <location>
        <begin position="815"/>
        <end position="837"/>
    </location>
</feature>
<sequence length="1145" mass="129374">MRLRRHEYIPAGCFIVSFDESNIAKESWDVIDSESWTNFRRRSALDQFSDNQAHTNDVYLAVDVQEHLFQLPYLRPVCLLFKSQWIDLEFCVTADRLFGTMRVYLLPDDAYHGLVDRTSFSLRKARRRLLHLLDYSREAWNGLGIAHTDGSSPLRGENVAGDENESLLQVFNNIPSPNPTTGQVADVYVRDSMIEILERSIPGVTTDLYAYQRRSVAVMVQKEAEPGKVLDPRLIAVDGHDGTTWYTDPVVGTVLRGPRYYDGISGGILAEEMGAGKTIICLALVLATKNLPTRPPELYKGPSCPKRTKIASLADMAAACATRHAVPWRSYFDTWRRQAGYEFNRCEAALKRNPGYYLHPPPKLRRTGRHTSRELAPTKIYLSNATVVVVPTNLLSQWKHEIAKHTTTLTVRILSKDEKIPSLEELLDIDVILFSQSRFERLIRRFELDRTALSVVHFKRCIVDEGHKLGNSRMGRKSDLLIVLNRMNFSSRWIVTGTPSHGLFGVDDRTPDGPSARDPTSHGVPPLQTRKTSADMEKKDLERLGSISSLYLKARPWANDATENEDTRADWGKYLLLPRHKKNSHGRWNCLKATLSSLIIRHRLSEVGHLLPTVDEKVIVLEGSFQDRLSLNLFSMMIIFNSVQSQRTDMDYFFHPRQRKSLLEIVHNLKQSTFFGGSFFSSEEIAKAVETAEKFLEEKKVPISAEDSVHLRQAIRLGKVAMDDKLRNLSNRFHDVPIRVHGPLGDAGHSWSLDNEGGDTICTSASMILSLQKLLTKAAHETELLNSLLNGGLIQEGLNERSRVLAAQTPVEISGAKDEKPDTLAGNTKLGKDTRRRKPQLQAACLRPNQAFDVDSLPPAWRQTHLVSTVSCKLSYLIDSVVRHQVEDKIIIFYENENVAWYLASMLDVLQIQHLIYAKTLTTARKAQYVNTFNHNPVFRVLLMDISQAAFGLDMRGASRVYFINPVLNPQVEAQAIGRVRRISQQKPVVVETLVLKGSIDDVILERKQHMTQAEHRQMKSILDVRPIYNWIKNAVIVAMPPSDLQGTTHMAALRVPQPVFCKGFRTELHPDDGLIMGHPPIGTKMKTPNPTQDVLPITPMKRTYDRGPGCENAQRETDAVLNDREAVSRPVRRVRFATGSDSED</sequence>
<dbReference type="GeneID" id="63736304"/>
<dbReference type="GO" id="GO:0016787">
    <property type="term" value="F:hydrolase activity"/>
    <property type="evidence" value="ECO:0007669"/>
    <property type="project" value="UniProtKB-KW"/>
</dbReference>
<keyword evidence="8" id="KW-1185">Reference proteome</keyword>
<dbReference type="InterPro" id="IPR049730">
    <property type="entry name" value="SNF2/RAD54-like_C"/>
</dbReference>
<dbReference type="InterPro" id="IPR001650">
    <property type="entry name" value="Helicase_C-like"/>
</dbReference>
<dbReference type="Pfam" id="PF00271">
    <property type="entry name" value="Helicase_C"/>
    <property type="match status" value="1"/>
</dbReference>
<evidence type="ECO:0000259" key="6">
    <source>
        <dbReference type="PROSITE" id="PS51194"/>
    </source>
</evidence>
<evidence type="ECO:0000259" key="5">
    <source>
        <dbReference type="PROSITE" id="PS51192"/>
    </source>
</evidence>
<dbReference type="STRING" id="1081103.A0A0B2X3N7"/>
<dbReference type="PANTHER" id="PTHR45626:SF51">
    <property type="entry name" value="SNF2-RELATED DOMAIN-CONTAINING PROTEIN"/>
    <property type="match status" value="1"/>
</dbReference>
<dbReference type="PROSITE" id="PS51194">
    <property type="entry name" value="HELICASE_CTER"/>
    <property type="match status" value="1"/>
</dbReference>
<keyword evidence="7" id="KW-0347">Helicase</keyword>
<dbReference type="InterPro" id="IPR000330">
    <property type="entry name" value="SNF2_N"/>
</dbReference>
<dbReference type="SMART" id="SM00487">
    <property type="entry name" value="DEXDc"/>
    <property type="match status" value="1"/>
</dbReference>
<feature type="region of interest" description="Disordered" evidence="4">
    <location>
        <begin position="504"/>
        <end position="535"/>
    </location>
</feature>
<evidence type="ECO:0000313" key="7">
    <source>
        <dbReference type="EMBL" id="KHN99925.1"/>
    </source>
</evidence>
<dbReference type="InterPro" id="IPR014001">
    <property type="entry name" value="Helicase_ATP-bd"/>
</dbReference>
<feature type="domain" description="Helicase C-terminal" evidence="6">
    <location>
        <begin position="876"/>
        <end position="1036"/>
    </location>
</feature>
<dbReference type="PROSITE" id="PS51192">
    <property type="entry name" value="HELICASE_ATP_BIND_1"/>
    <property type="match status" value="1"/>
</dbReference>
<dbReference type="Pfam" id="PF00176">
    <property type="entry name" value="SNF2-rel_dom"/>
    <property type="match status" value="1"/>
</dbReference>
<keyword evidence="2" id="KW-0378">Hydrolase</keyword>